<accession>A0AB35C0W0</accession>
<dbReference type="RefSeq" id="WP_213404292.1">
    <property type="nucleotide sequence ID" value="NZ_JAGIBT010000013.1"/>
</dbReference>
<evidence type="ECO:0000313" key="2">
    <source>
        <dbReference type="Proteomes" id="UP000680020"/>
    </source>
</evidence>
<gene>
    <name evidence="1" type="ORF">J7561_09375</name>
</gene>
<evidence type="ECO:0008006" key="3">
    <source>
        <dbReference type="Google" id="ProtNLM"/>
    </source>
</evidence>
<dbReference type="EMBL" id="JAGIBU010000012">
    <property type="protein sequence ID" value="MBS7825406.1"/>
    <property type="molecule type" value="Genomic_DNA"/>
</dbReference>
<proteinExistence type="predicted"/>
<organism evidence="1 2">
    <name type="scientific">Wohlfahrtiimonas chitiniclastica</name>
    <dbReference type="NCBI Taxonomy" id="400946"/>
    <lineage>
        <taxon>Bacteria</taxon>
        <taxon>Pseudomonadati</taxon>
        <taxon>Pseudomonadota</taxon>
        <taxon>Gammaproteobacteria</taxon>
        <taxon>Cardiobacteriales</taxon>
        <taxon>Ignatzschineriaceae</taxon>
        <taxon>Wohlfahrtiimonas</taxon>
    </lineage>
</organism>
<name>A0AB35C0W0_9GAMM</name>
<sequence>MHYLKVLEKQFKEKNDSLPAEVQHRIYRTLSWLNSAERLRTPVPHPSKPNKHKLPDTLDMQFMNLWVAFNAIYACQGFQDDKERFKDFIHIMVQKEGDKLEKILWDLFSSQIHMFLKNHYAFRLFWDYHNQETDQPESYWRARFEDENIKANQSLKNHDTKTLLLILFERIYTLRNQIFHGGSSFGSRLNRKQLQQACGLLSHLVPVFAIVVLNNPEDPIWGRPFYPVIHD</sequence>
<evidence type="ECO:0000313" key="1">
    <source>
        <dbReference type="EMBL" id="MBS7825406.1"/>
    </source>
</evidence>
<reference evidence="1" key="1">
    <citation type="submission" date="2021-03" db="EMBL/GenBank/DDBJ databases">
        <title>Identification and antibiotic profiling of Wohlfahrtiimonas chitiniclastica, an underestimated human pathogen.</title>
        <authorList>
            <person name="Kopf A."/>
            <person name="Bunk B."/>
            <person name="Coldewey S."/>
            <person name="Gunzer F."/>
            <person name="Riedel T."/>
            <person name="Schroettner P."/>
        </authorList>
    </citation>
    <scope>NUCLEOTIDE SEQUENCE</scope>
    <source>
        <strain evidence="1">DSM 100917</strain>
    </source>
</reference>
<dbReference type="Proteomes" id="UP000680020">
    <property type="component" value="Unassembled WGS sequence"/>
</dbReference>
<dbReference type="AlphaFoldDB" id="A0AB35C0W0"/>
<comment type="caution">
    <text evidence="1">The sequence shown here is derived from an EMBL/GenBank/DDBJ whole genome shotgun (WGS) entry which is preliminary data.</text>
</comment>
<protein>
    <recommendedName>
        <fullName evidence="3">Apea-like HEPN domain-containing protein</fullName>
    </recommendedName>
</protein>